<name>A0A8S3EGH6_9BILA</name>
<feature type="non-terminal residue" evidence="1">
    <location>
        <position position="1"/>
    </location>
</feature>
<evidence type="ECO:0000313" key="1">
    <source>
        <dbReference type="EMBL" id="CAF5078157.1"/>
    </source>
</evidence>
<dbReference type="Proteomes" id="UP000681967">
    <property type="component" value="Unassembled WGS sequence"/>
</dbReference>
<evidence type="ECO:0000313" key="2">
    <source>
        <dbReference type="Proteomes" id="UP000681967"/>
    </source>
</evidence>
<organism evidence="1 2">
    <name type="scientific">Rotaria magnacalcarata</name>
    <dbReference type="NCBI Taxonomy" id="392030"/>
    <lineage>
        <taxon>Eukaryota</taxon>
        <taxon>Metazoa</taxon>
        <taxon>Spiralia</taxon>
        <taxon>Gnathifera</taxon>
        <taxon>Rotifera</taxon>
        <taxon>Eurotatoria</taxon>
        <taxon>Bdelloidea</taxon>
        <taxon>Philodinida</taxon>
        <taxon>Philodinidae</taxon>
        <taxon>Rotaria</taxon>
    </lineage>
</organism>
<sequence length="212" mass="24967">IGKKAMPLTINDLQIRSKNVHCSSDLSNETCETFFQIWSHKAANISNDLIEYTIRHRQLDRLRFLLQTRNELSQRQNASPICQILTHIEDDLRRINEHIRRFCLSTRNLYRHLRSDSRIYPKMSIALDEGIIIKICRFMFKTKVLIKIISKEQSLNVEQDEQSNQKRIKTNDPYKNITKAFVALQSNFEILFGDVVEKDFFQNAKAGILRKL</sequence>
<accession>A0A8S3EGH6</accession>
<gene>
    <name evidence="1" type="ORF">BYL167_LOCUS61571</name>
</gene>
<proteinExistence type="predicted"/>
<reference evidence="1" key="1">
    <citation type="submission" date="2021-02" db="EMBL/GenBank/DDBJ databases">
        <authorList>
            <person name="Nowell W R."/>
        </authorList>
    </citation>
    <scope>NUCLEOTIDE SEQUENCE</scope>
</reference>
<protein>
    <submittedName>
        <fullName evidence="1">Uncharacterized protein</fullName>
    </submittedName>
</protein>
<comment type="caution">
    <text evidence="1">The sequence shown here is derived from an EMBL/GenBank/DDBJ whole genome shotgun (WGS) entry which is preliminary data.</text>
</comment>
<dbReference type="EMBL" id="CAJOBH010232880">
    <property type="protein sequence ID" value="CAF5078157.1"/>
    <property type="molecule type" value="Genomic_DNA"/>
</dbReference>
<dbReference type="AlphaFoldDB" id="A0A8S3EGH6"/>